<protein>
    <submittedName>
        <fullName evidence="1">Unnamed protein product</fullName>
    </submittedName>
</protein>
<organism evidence="1 2">
    <name type="scientific">Ambrosiozyma monospora</name>
    <name type="common">Yeast</name>
    <name type="synonym">Endomycopsis monosporus</name>
    <dbReference type="NCBI Taxonomy" id="43982"/>
    <lineage>
        <taxon>Eukaryota</taxon>
        <taxon>Fungi</taxon>
        <taxon>Dikarya</taxon>
        <taxon>Ascomycota</taxon>
        <taxon>Saccharomycotina</taxon>
        <taxon>Pichiomycetes</taxon>
        <taxon>Pichiales</taxon>
        <taxon>Pichiaceae</taxon>
        <taxon>Ambrosiozyma</taxon>
    </lineage>
</organism>
<dbReference type="EMBL" id="BSXS01011447">
    <property type="protein sequence ID" value="GMF00520.1"/>
    <property type="molecule type" value="Genomic_DNA"/>
</dbReference>
<reference evidence="1" key="1">
    <citation type="submission" date="2023-04" db="EMBL/GenBank/DDBJ databases">
        <title>Ambrosiozyma monospora NBRC 10751.</title>
        <authorList>
            <person name="Ichikawa N."/>
            <person name="Sato H."/>
            <person name="Tonouchi N."/>
        </authorList>
    </citation>
    <scope>NUCLEOTIDE SEQUENCE</scope>
    <source>
        <strain evidence="1">NBRC 10751</strain>
    </source>
</reference>
<dbReference type="Proteomes" id="UP001165064">
    <property type="component" value="Unassembled WGS sequence"/>
</dbReference>
<evidence type="ECO:0000313" key="2">
    <source>
        <dbReference type="Proteomes" id="UP001165064"/>
    </source>
</evidence>
<accession>A0ACB5U3Q3</accession>
<gene>
    <name evidence="1" type="ORF">Amon02_001102400</name>
</gene>
<name>A0ACB5U3Q3_AMBMO</name>
<sequence length="220" mass="25589">MSDWDDDMYDEEEEELSFEDSDAENSDQMDDKEDGSESFDPEGQYFLGKEFRQDENYEQALITFEKVIALKEPEEAEKLGVDADNVYIFKSLKQAIKASFESNQYDRVLQYLKLLFEQLPKVDKSYGESSVSKILYRFDHQKANASNEFIKTFYDQFSGHLKENDTSDPGNASNKRLYIKVGLGKSNALIAANEYPEAKKMLTELEQLVLEHFIRFERII</sequence>
<keyword evidence="2" id="KW-1185">Reference proteome</keyword>
<comment type="caution">
    <text evidence="1">The sequence shown here is derived from an EMBL/GenBank/DDBJ whole genome shotgun (WGS) entry which is preliminary data.</text>
</comment>
<proteinExistence type="predicted"/>
<evidence type="ECO:0000313" key="1">
    <source>
        <dbReference type="EMBL" id="GMF00520.1"/>
    </source>
</evidence>